<dbReference type="AlphaFoldDB" id="A0AA37JHW8"/>
<comment type="similarity">
    <text evidence="2">Belongs to the glycosyl hydrolase 88 family.</text>
</comment>
<evidence type="ECO:0000313" key="3">
    <source>
        <dbReference type="EMBL" id="GKH01474.1"/>
    </source>
</evidence>
<dbReference type="InterPro" id="IPR012341">
    <property type="entry name" value="6hp_glycosidase-like_sf"/>
</dbReference>
<evidence type="ECO:0000256" key="1">
    <source>
        <dbReference type="ARBA" id="ARBA00022801"/>
    </source>
</evidence>
<accession>A0AA37JHW8</accession>
<dbReference type="SUPFAM" id="SSF48208">
    <property type="entry name" value="Six-hairpin glycosidases"/>
    <property type="match status" value="1"/>
</dbReference>
<dbReference type="GO" id="GO:0052757">
    <property type="term" value="F:chondroitin hydrolase activity"/>
    <property type="evidence" value="ECO:0007669"/>
    <property type="project" value="TreeGrafter"/>
</dbReference>
<gene>
    <name evidence="3" type="ORF">CE91St55_34550</name>
</gene>
<sequence>MIETLYADAYQASVQKVIANRQAIGAAFPQVVLEETGLYNRETVSYWTGGFWGGLLWLAYRASGEKSLFELACEIERIQDSALEEFTKLHHDVGFMWIPTAVFHHKMTGCLQSEIRGLKAAAILASRFHLNGRYLRAWNEEQRPDSSGLVIVDSLMNVPLLYWASKVTGDPGFRQIAEAHTDTVLKNFVREDFTVPHIMKFDSESGRVIGPVQGQGKSEDSAWSRGQAWAIYGFAAGYRETGKTVYLDAACRIAQRFYERLPEDRIPWWDFCAEGNERYAKDSSAACVAASGMLELAELLKEKKDKDKFKGWAKKILRNLITGYACFDNKNQGIITCGTVNYVKKRFINVPIIYGDFYFIEALGKLNGEVGVF</sequence>
<dbReference type="PANTHER" id="PTHR36845">
    <property type="entry name" value="HYDROLASE, PUTATIVE (AFU_ORTHOLOGUE AFUA_7G05090)-RELATED"/>
    <property type="match status" value="1"/>
</dbReference>
<reference evidence="3" key="1">
    <citation type="submission" date="2022-01" db="EMBL/GenBank/DDBJ databases">
        <title>Novel bile acid biosynthetic pathways are enriched in the microbiome of centenarians.</title>
        <authorList>
            <person name="Sato Y."/>
            <person name="Atarashi K."/>
            <person name="Plichta R.D."/>
            <person name="Arai Y."/>
            <person name="Sasajima S."/>
            <person name="Kearney M.S."/>
            <person name="Suda W."/>
            <person name="Takeshita K."/>
            <person name="Sasaki T."/>
            <person name="Okamoto S."/>
            <person name="Skelly N.A."/>
            <person name="Okamura Y."/>
            <person name="Vlamakis H."/>
            <person name="Li Y."/>
            <person name="Tanoue T."/>
            <person name="Takei H."/>
            <person name="Nittono H."/>
            <person name="Narushima S."/>
            <person name="Irie J."/>
            <person name="Itoh H."/>
            <person name="Moriya K."/>
            <person name="Sugiura Y."/>
            <person name="Suematsu M."/>
            <person name="Moritoki N."/>
            <person name="Shibata S."/>
            <person name="Littman R.D."/>
            <person name="Fischbach A.M."/>
            <person name="Uwamino Y."/>
            <person name="Inoue T."/>
            <person name="Honda A."/>
            <person name="Hattori M."/>
            <person name="Murai T."/>
            <person name="Xavier J.R."/>
            <person name="Hirose N."/>
            <person name="Honda K."/>
        </authorList>
    </citation>
    <scope>NUCLEOTIDE SEQUENCE</scope>
    <source>
        <strain evidence="3">CE91-St55</strain>
    </source>
</reference>
<dbReference type="Proteomes" id="UP001055091">
    <property type="component" value="Unassembled WGS sequence"/>
</dbReference>
<dbReference type="RefSeq" id="WP_118042752.1">
    <property type="nucleotide sequence ID" value="NZ_BQNJ01000001.1"/>
</dbReference>
<dbReference type="PANTHER" id="PTHR36845:SF1">
    <property type="entry name" value="HYDROLASE, PUTATIVE (AFU_ORTHOLOGUE AFUA_7G05090)-RELATED"/>
    <property type="match status" value="1"/>
</dbReference>
<comment type="caution">
    <text evidence="3">The sequence shown here is derived from an EMBL/GenBank/DDBJ whole genome shotgun (WGS) entry which is preliminary data.</text>
</comment>
<organism evidence="3 4">
    <name type="scientific">Hungatella hathewayi</name>
    <dbReference type="NCBI Taxonomy" id="154046"/>
    <lineage>
        <taxon>Bacteria</taxon>
        <taxon>Bacillati</taxon>
        <taxon>Bacillota</taxon>
        <taxon>Clostridia</taxon>
        <taxon>Lachnospirales</taxon>
        <taxon>Lachnospiraceae</taxon>
        <taxon>Hungatella</taxon>
    </lineage>
</organism>
<dbReference type="GO" id="GO:0000272">
    <property type="term" value="P:polysaccharide catabolic process"/>
    <property type="evidence" value="ECO:0007669"/>
    <property type="project" value="TreeGrafter"/>
</dbReference>
<name>A0AA37JHW8_9FIRM</name>
<evidence type="ECO:0000313" key="4">
    <source>
        <dbReference type="Proteomes" id="UP001055091"/>
    </source>
</evidence>
<evidence type="ECO:0000256" key="2">
    <source>
        <dbReference type="ARBA" id="ARBA00038358"/>
    </source>
</evidence>
<proteinExistence type="inferred from homology"/>
<protein>
    <submittedName>
        <fullName evidence="3">Glycosyl hydrolase family 88</fullName>
    </submittedName>
</protein>
<dbReference type="EMBL" id="BQNJ01000001">
    <property type="protein sequence ID" value="GKH01474.1"/>
    <property type="molecule type" value="Genomic_DNA"/>
</dbReference>
<dbReference type="InterPro" id="IPR052369">
    <property type="entry name" value="UG_Glycosaminoglycan_Hydrolase"/>
</dbReference>
<keyword evidence="1 3" id="KW-0378">Hydrolase</keyword>
<dbReference type="Gene3D" id="1.50.10.10">
    <property type="match status" value="1"/>
</dbReference>
<dbReference type="InterPro" id="IPR008928">
    <property type="entry name" value="6-hairpin_glycosidase_sf"/>
</dbReference>